<comment type="cofactor">
    <cofactor evidence="1">
        <name>Mg(2+)</name>
        <dbReference type="ChEBI" id="CHEBI:18420"/>
    </cofactor>
</comment>
<gene>
    <name evidence="7" type="ORF">BVG16_20810</name>
</gene>
<name>A0A1T2X7F3_9BACL</name>
<evidence type="ECO:0000256" key="4">
    <source>
        <dbReference type="ARBA" id="ARBA00022842"/>
    </source>
</evidence>
<dbReference type="AlphaFoldDB" id="A0A1T2X7F3"/>
<accession>A0A1T2X7F3</accession>
<evidence type="ECO:0000256" key="3">
    <source>
        <dbReference type="ARBA" id="ARBA00022801"/>
    </source>
</evidence>
<evidence type="ECO:0000256" key="1">
    <source>
        <dbReference type="ARBA" id="ARBA00001946"/>
    </source>
</evidence>
<dbReference type="OrthoDB" id="9774177at2"/>
<dbReference type="RefSeq" id="WP_078501105.1">
    <property type="nucleotide sequence ID" value="NZ_MSZX01000008.1"/>
</dbReference>
<keyword evidence="8" id="KW-1185">Reference proteome</keyword>
<evidence type="ECO:0008006" key="9">
    <source>
        <dbReference type="Google" id="ProtNLM"/>
    </source>
</evidence>
<dbReference type="EMBL" id="MSZX01000008">
    <property type="protein sequence ID" value="OPA75772.1"/>
    <property type="molecule type" value="Genomic_DNA"/>
</dbReference>
<reference evidence="7 8" key="1">
    <citation type="submission" date="2017-01" db="EMBL/GenBank/DDBJ databases">
        <title>Genome analysis of Paenibacillus selenitrireducens ES3-24.</title>
        <authorList>
            <person name="Xu D."/>
            <person name="Yao R."/>
            <person name="Zheng S."/>
        </authorList>
    </citation>
    <scope>NUCLEOTIDE SEQUENCE [LARGE SCALE GENOMIC DNA]</scope>
    <source>
        <strain evidence="7 8">ES3-24</strain>
    </source>
</reference>
<dbReference type="GO" id="GO:0046872">
    <property type="term" value="F:metal ion binding"/>
    <property type="evidence" value="ECO:0007669"/>
    <property type="project" value="UniProtKB-KW"/>
</dbReference>
<sequence>MTKYVIINADDFGLSAGVNQGIIEAHEAGVISSASVITNMPGCKGALAYARRTPTFGVGLHVNLTDGRPLSPPHTVPSLVYPENGLFHSRYETWKSEDIERELQAQWQAFRSAGLKPTHIDSHTHIHLLYPAVFQAVAKLALREMVPIRYRPDQALLADSTIAIRSTDRLILDTYHEPDGTKRFYRYLQWLEDGTTEIMCHPGYVDEEMQRHTRWTKERELELHHLMHSDIRCVLQVYNIRLIHYGQLPESSTFHTPSLPLEAPPESSGIQPEEIPPSPLLAHPHTAPDDTRSPRSKPKRAIRKRKKSHTPKKRLGTRKRRFSSKKAM</sequence>
<evidence type="ECO:0000256" key="2">
    <source>
        <dbReference type="ARBA" id="ARBA00022723"/>
    </source>
</evidence>
<dbReference type="InterPro" id="IPR011330">
    <property type="entry name" value="Glyco_hydro/deAcase_b/a-brl"/>
</dbReference>
<evidence type="ECO:0000256" key="5">
    <source>
        <dbReference type="ARBA" id="ARBA00023277"/>
    </source>
</evidence>
<dbReference type="Gene3D" id="3.20.20.370">
    <property type="entry name" value="Glycoside hydrolase/deacetylase"/>
    <property type="match status" value="1"/>
</dbReference>
<dbReference type="GO" id="GO:0019213">
    <property type="term" value="F:deacetylase activity"/>
    <property type="evidence" value="ECO:0007669"/>
    <property type="project" value="TreeGrafter"/>
</dbReference>
<dbReference type="SUPFAM" id="SSF88713">
    <property type="entry name" value="Glycoside hydrolase/deacetylase"/>
    <property type="match status" value="1"/>
</dbReference>
<keyword evidence="3" id="KW-0378">Hydrolase</keyword>
<dbReference type="Proteomes" id="UP000190188">
    <property type="component" value="Unassembled WGS sequence"/>
</dbReference>
<keyword evidence="2" id="KW-0479">Metal-binding</keyword>
<dbReference type="PANTHER" id="PTHR31609:SF1">
    <property type="entry name" value="CARBOHYDRATE DEACETYLASE"/>
    <property type="match status" value="1"/>
</dbReference>
<feature type="compositionally biased region" description="Low complexity" evidence="6">
    <location>
        <begin position="257"/>
        <end position="268"/>
    </location>
</feature>
<comment type="caution">
    <text evidence="7">The sequence shown here is derived from an EMBL/GenBank/DDBJ whole genome shotgun (WGS) entry which is preliminary data.</text>
</comment>
<feature type="compositionally biased region" description="Basic residues" evidence="6">
    <location>
        <begin position="294"/>
        <end position="328"/>
    </location>
</feature>
<organism evidence="7 8">
    <name type="scientific">Paenibacillus selenitireducens</name>
    <dbReference type="NCBI Taxonomy" id="1324314"/>
    <lineage>
        <taxon>Bacteria</taxon>
        <taxon>Bacillati</taxon>
        <taxon>Bacillota</taxon>
        <taxon>Bacilli</taxon>
        <taxon>Bacillales</taxon>
        <taxon>Paenibacillaceae</taxon>
        <taxon>Paenibacillus</taxon>
    </lineage>
</organism>
<proteinExistence type="predicted"/>
<keyword evidence="4" id="KW-0460">Magnesium</keyword>
<evidence type="ECO:0000256" key="6">
    <source>
        <dbReference type="SAM" id="MobiDB-lite"/>
    </source>
</evidence>
<feature type="region of interest" description="Disordered" evidence="6">
    <location>
        <begin position="253"/>
        <end position="328"/>
    </location>
</feature>
<dbReference type="GO" id="GO:0016787">
    <property type="term" value="F:hydrolase activity"/>
    <property type="evidence" value="ECO:0007669"/>
    <property type="project" value="UniProtKB-KW"/>
</dbReference>
<keyword evidence="5" id="KW-0119">Carbohydrate metabolism</keyword>
<evidence type="ECO:0000313" key="8">
    <source>
        <dbReference type="Proteomes" id="UP000190188"/>
    </source>
</evidence>
<protein>
    <recommendedName>
        <fullName evidence="9">Carbohydrate deacetylase</fullName>
    </recommendedName>
</protein>
<dbReference type="InterPro" id="IPR006879">
    <property type="entry name" value="YdjC-like"/>
</dbReference>
<dbReference type="GO" id="GO:0005975">
    <property type="term" value="P:carbohydrate metabolic process"/>
    <property type="evidence" value="ECO:0007669"/>
    <property type="project" value="InterPro"/>
</dbReference>
<evidence type="ECO:0000313" key="7">
    <source>
        <dbReference type="EMBL" id="OPA75772.1"/>
    </source>
</evidence>
<dbReference type="PANTHER" id="PTHR31609">
    <property type="entry name" value="YDJC DEACETYLASE FAMILY MEMBER"/>
    <property type="match status" value="1"/>
</dbReference>
<dbReference type="Pfam" id="PF04794">
    <property type="entry name" value="YdjC"/>
    <property type="match status" value="1"/>
</dbReference>
<dbReference type="STRING" id="1324314.BVG16_20810"/>